<dbReference type="PANTHER" id="PTHR46388">
    <property type="entry name" value="NHL REPEAT-CONTAINING PROTEIN 2"/>
    <property type="match status" value="1"/>
</dbReference>
<feature type="non-terminal residue" evidence="3">
    <location>
        <position position="1"/>
    </location>
</feature>
<dbReference type="EMBL" id="BNCQ01000013">
    <property type="protein sequence ID" value="GIM03391.1"/>
    <property type="molecule type" value="Genomic_DNA"/>
</dbReference>
<name>A0A8J4GAA5_9CHLO</name>
<proteinExistence type="predicted"/>
<sequence>ELDASEDYLYIALAGQHQIWDLELSSAPRRCSVAAGRKGTRTAPPPSPPPGHNRADCHWRGTAVASCTWRIRNPPLCGWWIWAAEAAASRWAATRSFRITCSGSAIRTDSARGTPAAPLAVLSSANGSVVYVADSYNHRIKALNPSTNELVTLAGSGTAGFRDGVGTEAQFSEPAGLCLGPGDTVFVADTNNNAVRILDPVTHRVSTLALTGVPEPRVDPLAAIASGAAAPLAVPAGFQLVRAQYPLAVGPGGSSLNFTVQLPAGYHLTAGAGSSYYCQVLAAAPAADVTAVVVRPASGQLPDTAEPSVTLAVSPSPSSGLVGGRGGPAGGRLLLRVLAKVY</sequence>
<keyword evidence="1" id="KW-0677">Repeat</keyword>
<organism evidence="3 4">
    <name type="scientific">Volvox reticuliferus</name>
    <dbReference type="NCBI Taxonomy" id="1737510"/>
    <lineage>
        <taxon>Eukaryota</taxon>
        <taxon>Viridiplantae</taxon>
        <taxon>Chlorophyta</taxon>
        <taxon>core chlorophytes</taxon>
        <taxon>Chlorophyceae</taxon>
        <taxon>CS clade</taxon>
        <taxon>Chlamydomonadales</taxon>
        <taxon>Volvocaceae</taxon>
        <taxon>Volvox</taxon>
    </lineage>
</organism>
<gene>
    <name evidence="3" type="ORF">Vretimale_8092</name>
</gene>
<evidence type="ECO:0000313" key="3">
    <source>
        <dbReference type="EMBL" id="GIM03391.1"/>
    </source>
</evidence>
<dbReference type="InterPro" id="IPR011042">
    <property type="entry name" value="6-blade_b-propeller_TolB-like"/>
</dbReference>
<feature type="compositionally biased region" description="Low complexity" evidence="2">
    <location>
        <begin position="311"/>
        <end position="320"/>
    </location>
</feature>
<evidence type="ECO:0000256" key="1">
    <source>
        <dbReference type="ARBA" id="ARBA00022737"/>
    </source>
</evidence>
<feature type="non-terminal residue" evidence="3">
    <location>
        <position position="342"/>
    </location>
</feature>
<reference evidence="3" key="1">
    <citation type="journal article" date="2021" name="Proc. Natl. Acad. Sci. U.S.A.">
        <title>Three genomes in the algal genus Volvox reveal the fate of a haploid sex-determining region after a transition to homothallism.</title>
        <authorList>
            <person name="Yamamoto K."/>
            <person name="Hamaji T."/>
            <person name="Kawai-Toyooka H."/>
            <person name="Matsuzaki R."/>
            <person name="Takahashi F."/>
            <person name="Nishimura Y."/>
            <person name="Kawachi M."/>
            <person name="Noguchi H."/>
            <person name="Minakuchi Y."/>
            <person name="Umen J.G."/>
            <person name="Toyoda A."/>
            <person name="Nozaki H."/>
        </authorList>
    </citation>
    <scope>NUCLEOTIDE SEQUENCE</scope>
    <source>
        <strain evidence="3">NIES-3785</strain>
    </source>
</reference>
<feature type="region of interest" description="Disordered" evidence="2">
    <location>
        <begin position="302"/>
        <end position="323"/>
    </location>
</feature>
<evidence type="ECO:0000313" key="4">
    <source>
        <dbReference type="Proteomes" id="UP000722791"/>
    </source>
</evidence>
<feature type="region of interest" description="Disordered" evidence="2">
    <location>
        <begin position="34"/>
        <end position="55"/>
    </location>
</feature>
<dbReference type="Pfam" id="PF01436">
    <property type="entry name" value="NHL"/>
    <property type="match status" value="1"/>
</dbReference>
<dbReference type="SUPFAM" id="SSF63825">
    <property type="entry name" value="YWTD domain"/>
    <property type="match status" value="1"/>
</dbReference>
<dbReference type="PANTHER" id="PTHR46388:SF2">
    <property type="entry name" value="NHL REPEAT-CONTAINING PROTEIN 2"/>
    <property type="match status" value="1"/>
</dbReference>
<evidence type="ECO:0000256" key="2">
    <source>
        <dbReference type="SAM" id="MobiDB-lite"/>
    </source>
</evidence>
<comment type="caution">
    <text evidence="3">The sequence shown here is derived from an EMBL/GenBank/DDBJ whole genome shotgun (WGS) entry which is preliminary data.</text>
</comment>
<dbReference type="InterPro" id="IPR001258">
    <property type="entry name" value="NHL_repeat"/>
</dbReference>
<accession>A0A8J4GAA5</accession>
<protein>
    <recommendedName>
        <fullName evidence="5">NHL repeat containing protein</fullName>
    </recommendedName>
</protein>
<dbReference type="AlphaFoldDB" id="A0A8J4GAA5"/>
<dbReference type="Gene3D" id="2.120.10.30">
    <property type="entry name" value="TolB, C-terminal domain"/>
    <property type="match status" value="1"/>
</dbReference>
<dbReference type="Proteomes" id="UP000722791">
    <property type="component" value="Unassembled WGS sequence"/>
</dbReference>
<evidence type="ECO:0008006" key="5">
    <source>
        <dbReference type="Google" id="ProtNLM"/>
    </source>
</evidence>